<sequence>MITYSIIQKSQLEGALRLDAEYYQQEYLGLVDNLNKLGAVPIREVATNPKRKFRPQKG</sequence>
<dbReference type="AlphaFoldDB" id="A0A0G0RJE5"/>
<dbReference type="EMBL" id="LBWS01000039">
    <property type="protein sequence ID" value="KKR13752.1"/>
    <property type="molecule type" value="Genomic_DNA"/>
</dbReference>
<proteinExistence type="predicted"/>
<reference evidence="1 2" key="1">
    <citation type="journal article" date="2015" name="Nature">
        <title>rRNA introns, odd ribosomes, and small enigmatic genomes across a large radiation of phyla.</title>
        <authorList>
            <person name="Brown C.T."/>
            <person name="Hug L.A."/>
            <person name="Thomas B.C."/>
            <person name="Sharon I."/>
            <person name="Castelle C.J."/>
            <person name="Singh A."/>
            <person name="Wilkins M.J."/>
            <person name="Williams K.H."/>
            <person name="Banfield J.F."/>
        </authorList>
    </citation>
    <scope>NUCLEOTIDE SEQUENCE [LARGE SCALE GENOMIC DNA]</scope>
</reference>
<gene>
    <name evidence="1" type="ORF">UT42_C0039G0007</name>
</gene>
<evidence type="ECO:0000313" key="1">
    <source>
        <dbReference type="EMBL" id="KKR13752.1"/>
    </source>
</evidence>
<feature type="non-terminal residue" evidence="1">
    <location>
        <position position="58"/>
    </location>
</feature>
<dbReference type="Proteomes" id="UP000034048">
    <property type="component" value="Unassembled WGS sequence"/>
</dbReference>
<name>A0A0G0RJE5_9BACT</name>
<accession>A0A0G0RJE5</accession>
<comment type="caution">
    <text evidence="1">The sequence shown here is derived from an EMBL/GenBank/DDBJ whole genome shotgun (WGS) entry which is preliminary data.</text>
</comment>
<organism evidence="1 2">
    <name type="scientific">Candidatus Falkowbacteria bacterium GW2011_GWA2_39_24</name>
    <dbReference type="NCBI Taxonomy" id="1618634"/>
    <lineage>
        <taxon>Bacteria</taxon>
        <taxon>Candidatus Falkowiibacteriota</taxon>
    </lineage>
</organism>
<protein>
    <submittedName>
        <fullName evidence="1">Uncharacterized protein</fullName>
    </submittedName>
</protein>
<evidence type="ECO:0000313" key="2">
    <source>
        <dbReference type="Proteomes" id="UP000034048"/>
    </source>
</evidence>